<sequence>MRSPAPICLDDCNDPESYRRVNISISNFFAAVQQMPNSVTKELQIVVNILNRSLSNREALLFVKKFEQPTDILIHVQKYFKWCAKEFNHWLESGENNSYADYNKNIIPRGFSVVTVKQTRSMQLYLKQKQKPPEPLQPPNKYSNVASKYKQQKPTIEINLKNDSKSNQLNISANLKNEALLKLSKDSNEINDKIRDLKKTLLQFGHLVNFNVQFNREIFSQHQERTVKEPPKILQNNVINQQTKHNDEQMINNAITNNYLYNNSINNAGQSPKPKTEVKYKYDWRMNDKRNGKSPEMEKEKPEFVLKEKKNPTKAKQPAPNTNKSYKISVSKKPDVKIEDLQPQKTTNLLEAEHSEEFEVEYPTEEDNTLKIEQLKNQIYERSQKVLTLQQKKIKNTTKLSCLKLRHQLLNLKAHIQIMNLQLCKHQLRIHSAKTLADKESFMLKMSTPKTFSEFLLTLADARIPNGFPSQKIILEAITQITNQNSKEVDPQYTAHMRQYINQIFSQEAIFLSLGIPLMPGNSQLLPGLYNFLISNWSRNVEEQLLTQINFVFGKQQFKLKKAKRPDVAKGILLSDPKNKVTTDVLYAALIAFVIMLGM</sequence>
<feature type="compositionally biased region" description="Basic and acidic residues" evidence="1">
    <location>
        <begin position="286"/>
        <end position="311"/>
    </location>
</feature>
<reference evidence="2" key="1">
    <citation type="submission" date="2023-06" db="EMBL/GenBank/DDBJ databases">
        <authorList>
            <person name="Kurt Z."/>
        </authorList>
    </citation>
    <scope>NUCLEOTIDE SEQUENCE</scope>
</reference>
<proteinExistence type="predicted"/>
<dbReference type="Proteomes" id="UP001642409">
    <property type="component" value="Unassembled WGS sequence"/>
</dbReference>
<dbReference type="EMBL" id="CAXDID020000498">
    <property type="protein sequence ID" value="CAL6097561.1"/>
    <property type="molecule type" value="Genomic_DNA"/>
</dbReference>
<keyword evidence="6" id="KW-1185">Reference proteome</keyword>
<dbReference type="AlphaFoldDB" id="A0AA86PZG0"/>
<evidence type="ECO:0000313" key="2">
    <source>
        <dbReference type="EMBL" id="CAI9949244.1"/>
    </source>
</evidence>
<evidence type="ECO:0000256" key="1">
    <source>
        <dbReference type="SAM" id="MobiDB-lite"/>
    </source>
</evidence>
<gene>
    <name evidence="2" type="ORF">HINF_LOCUS36889</name>
    <name evidence="3" type="ORF">HINF_LOCUS52441</name>
    <name evidence="4" type="ORF">HINF_LOCUS66260</name>
    <name evidence="5" type="ORF">HINF_LOCUS69111</name>
</gene>
<protein>
    <submittedName>
        <fullName evidence="4">Hypothetical_protein</fullName>
    </submittedName>
</protein>
<comment type="caution">
    <text evidence="2">The sequence shown here is derived from an EMBL/GenBank/DDBJ whole genome shotgun (WGS) entry which is preliminary data.</text>
</comment>
<dbReference type="EMBL" id="CATOUU010000794">
    <property type="protein sequence ID" value="CAI9949244.1"/>
    <property type="molecule type" value="Genomic_DNA"/>
</dbReference>
<dbReference type="EMBL" id="CAXDID020000444">
    <property type="protein sequence ID" value="CAL6092426.1"/>
    <property type="molecule type" value="Genomic_DNA"/>
</dbReference>
<feature type="region of interest" description="Disordered" evidence="1">
    <location>
        <begin position="286"/>
        <end position="326"/>
    </location>
</feature>
<evidence type="ECO:0000313" key="5">
    <source>
        <dbReference type="EMBL" id="CAL6097561.1"/>
    </source>
</evidence>
<dbReference type="EMBL" id="CATOUU010000982">
    <property type="protein sequence ID" value="CAI9964796.1"/>
    <property type="molecule type" value="Genomic_DNA"/>
</dbReference>
<organism evidence="2">
    <name type="scientific">Hexamita inflata</name>
    <dbReference type="NCBI Taxonomy" id="28002"/>
    <lineage>
        <taxon>Eukaryota</taxon>
        <taxon>Metamonada</taxon>
        <taxon>Diplomonadida</taxon>
        <taxon>Hexamitidae</taxon>
        <taxon>Hexamitinae</taxon>
        <taxon>Hexamita</taxon>
    </lineage>
</organism>
<reference evidence="4 6" key="2">
    <citation type="submission" date="2024-07" db="EMBL/GenBank/DDBJ databases">
        <authorList>
            <person name="Akdeniz Z."/>
        </authorList>
    </citation>
    <scope>NUCLEOTIDE SEQUENCE [LARGE SCALE GENOMIC DNA]</scope>
</reference>
<evidence type="ECO:0000313" key="3">
    <source>
        <dbReference type="EMBL" id="CAI9964796.1"/>
    </source>
</evidence>
<name>A0AA86PZG0_9EUKA</name>
<accession>A0AA86PZG0</accession>
<evidence type="ECO:0000313" key="6">
    <source>
        <dbReference type="Proteomes" id="UP001642409"/>
    </source>
</evidence>
<evidence type="ECO:0000313" key="4">
    <source>
        <dbReference type="EMBL" id="CAL6092426.1"/>
    </source>
</evidence>